<comment type="caution">
    <text evidence="1">The sequence shown here is derived from an EMBL/GenBank/DDBJ whole genome shotgun (WGS) entry which is preliminary data.</text>
</comment>
<organism evidence="1">
    <name type="scientific">marine sediment metagenome</name>
    <dbReference type="NCBI Taxonomy" id="412755"/>
    <lineage>
        <taxon>unclassified sequences</taxon>
        <taxon>metagenomes</taxon>
        <taxon>ecological metagenomes</taxon>
    </lineage>
</organism>
<dbReference type="SUPFAM" id="SSF55608">
    <property type="entry name" value="Homing endonucleases"/>
    <property type="match status" value="1"/>
</dbReference>
<accession>X1GVG5</accession>
<evidence type="ECO:0008006" key="2">
    <source>
        <dbReference type="Google" id="ProtNLM"/>
    </source>
</evidence>
<gene>
    <name evidence="1" type="ORF">S03H2_51653</name>
</gene>
<dbReference type="EMBL" id="BARU01032782">
    <property type="protein sequence ID" value="GAH61921.1"/>
    <property type="molecule type" value="Genomic_DNA"/>
</dbReference>
<dbReference type="InterPro" id="IPR027434">
    <property type="entry name" value="Homing_endonucl"/>
</dbReference>
<name>X1GVG5_9ZZZZ</name>
<reference evidence="1" key="1">
    <citation type="journal article" date="2014" name="Front. Microbiol.">
        <title>High frequency of phylogenetically diverse reductive dehalogenase-homologous genes in deep subseafloor sedimentary metagenomes.</title>
        <authorList>
            <person name="Kawai M."/>
            <person name="Futagami T."/>
            <person name="Toyoda A."/>
            <person name="Takaki Y."/>
            <person name="Nishi S."/>
            <person name="Hori S."/>
            <person name="Arai W."/>
            <person name="Tsubouchi T."/>
            <person name="Morono Y."/>
            <person name="Uchiyama I."/>
            <person name="Ito T."/>
            <person name="Fujiyama A."/>
            <person name="Inagaki F."/>
            <person name="Takami H."/>
        </authorList>
    </citation>
    <scope>NUCLEOTIDE SEQUENCE</scope>
    <source>
        <strain evidence="1">Expedition CK06-06</strain>
    </source>
</reference>
<evidence type="ECO:0000313" key="1">
    <source>
        <dbReference type="EMBL" id="GAH61921.1"/>
    </source>
</evidence>
<proteinExistence type="predicted"/>
<feature type="non-terminal residue" evidence="1">
    <location>
        <position position="63"/>
    </location>
</feature>
<dbReference type="AlphaFoldDB" id="X1GVG5"/>
<sequence>MWKNGYWGGFFDGEGSISFGKVGPSYSSFIYIGNTNKEIMVELAKFMETKLECRKKPNRTSRA</sequence>
<protein>
    <recommendedName>
        <fullName evidence="2">Homing endonuclease LAGLIDADG domain-containing protein</fullName>
    </recommendedName>
</protein>